<proteinExistence type="predicted"/>
<dbReference type="EMBL" id="JBHSRJ010000004">
    <property type="protein sequence ID" value="MFC6044274.1"/>
    <property type="molecule type" value="Genomic_DNA"/>
</dbReference>
<name>A0ABW1LLH6_9ACTN</name>
<feature type="signal peptide" evidence="1">
    <location>
        <begin position="1"/>
        <end position="29"/>
    </location>
</feature>
<dbReference type="SMART" id="SM00235">
    <property type="entry name" value="ZnMc"/>
    <property type="match status" value="1"/>
</dbReference>
<keyword evidence="1" id="KW-0732">Signal</keyword>
<organism evidence="3 4">
    <name type="scientific">Nocardioides hankookensis</name>
    <dbReference type="NCBI Taxonomy" id="443157"/>
    <lineage>
        <taxon>Bacteria</taxon>
        <taxon>Bacillati</taxon>
        <taxon>Actinomycetota</taxon>
        <taxon>Actinomycetes</taxon>
        <taxon>Propionibacteriales</taxon>
        <taxon>Nocardioidaceae</taxon>
        <taxon>Nocardioides</taxon>
    </lineage>
</organism>
<evidence type="ECO:0000259" key="2">
    <source>
        <dbReference type="SMART" id="SM00235"/>
    </source>
</evidence>
<feature type="domain" description="Peptidase metallopeptidase" evidence="2">
    <location>
        <begin position="186"/>
        <end position="365"/>
    </location>
</feature>
<accession>A0ABW1LLH6</accession>
<reference evidence="4" key="1">
    <citation type="journal article" date="2019" name="Int. J. Syst. Evol. Microbiol.">
        <title>The Global Catalogue of Microorganisms (GCM) 10K type strain sequencing project: providing services to taxonomists for standard genome sequencing and annotation.</title>
        <authorList>
            <consortium name="The Broad Institute Genomics Platform"/>
            <consortium name="The Broad Institute Genome Sequencing Center for Infectious Disease"/>
            <person name="Wu L."/>
            <person name="Ma J."/>
        </authorList>
    </citation>
    <scope>NUCLEOTIDE SEQUENCE [LARGE SCALE GENOMIC DNA]</scope>
    <source>
        <strain evidence="4">CCUG 54522</strain>
    </source>
</reference>
<feature type="chain" id="PRO_5046596469" description="Peptidase metallopeptidase domain-containing protein" evidence="1">
    <location>
        <begin position="30"/>
        <end position="373"/>
    </location>
</feature>
<keyword evidence="4" id="KW-1185">Reference proteome</keyword>
<gene>
    <name evidence="3" type="ORF">ACFPYL_14365</name>
</gene>
<dbReference type="Proteomes" id="UP001596135">
    <property type="component" value="Unassembled WGS sequence"/>
</dbReference>
<evidence type="ECO:0000313" key="3">
    <source>
        <dbReference type="EMBL" id="MFC6044274.1"/>
    </source>
</evidence>
<dbReference type="Gene3D" id="3.40.390.10">
    <property type="entry name" value="Collagenase (Catalytic Domain)"/>
    <property type="match status" value="1"/>
</dbReference>
<sequence length="373" mass="38658">MFSVRRALVAVAALAPVVTLLGSTPSAPAADPTSGQDAVQLRKASPIVVSAPKTARTGTAIRFAGDVVVAKKPRAVQLAEKRSGRWKVVARTRSARTGSFAFRLPAGTTAATRVFRAQAPAAGGLRGLVTGSLKVKVTKTSGSSGGTGGTGPTVPGTDDYDAAEALPNGYDAAGSKNDWSSLFGKDSVRWDPCTVITWRYNPDGEAYDARADVTRAIAKISGVSGLKFKYVGTSSFSYRGQNHPTFPDDADLFVSWASAAQYDDLQGSTVGVGGGYATSQGAAALDVDWRMANGYLTLDKGASQVASGFDGSGWGQIMMHETLHAMGLGHAASDPGSREVMAPVATSLNYRFGAGDITGMHNIGERPGDGCTW</sequence>
<dbReference type="RefSeq" id="WP_379155337.1">
    <property type="nucleotide sequence ID" value="NZ_JBHSRJ010000004.1"/>
</dbReference>
<protein>
    <recommendedName>
        <fullName evidence="2">Peptidase metallopeptidase domain-containing protein</fullName>
    </recommendedName>
</protein>
<evidence type="ECO:0000256" key="1">
    <source>
        <dbReference type="SAM" id="SignalP"/>
    </source>
</evidence>
<dbReference type="InterPro" id="IPR024079">
    <property type="entry name" value="MetalloPept_cat_dom_sf"/>
</dbReference>
<evidence type="ECO:0000313" key="4">
    <source>
        <dbReference type="Proteomes" id="UP001596135"/>
    </source>
</evidence>
<comment type="caution">
    <text evidence="3">The sequence shown here is derived from an EMBL/GenBank/DDBJ whole genome shotgun (WGS) entry which is preliminary data.</text>
</comment>
<dbReference type="SUPFAM" id="SSF55486">
    <property type="entry name" value="Metalloproteases ('zincins'), catalytic domain"/>
    <property type="match status" value="1"/>
</dbReference>
<dbReference type="InterPro" id="IPR006026">
    <property type="entry name" value="Peptidase_Metallo"/>
</dbReference>